<proteinExistence type="predicted"/>
<evidence type="ECO:0000256" key="1">
    <source>
        <dbReference type="ARBA" id="ARBA00022679"/>
    </source>
</evidence>
<gene>
    <name evidence="2" type="ORF">SAMN04490220_0243</name>
</gene>
<protein>
    <submittedName>
        <fullName evidence="2">CoA:oxalate CoA-transferase</fullName>
    </submittedName>
</protein>
<accession>A0A1H4IM10</accession>
<dbReference type="Gene3D" id="3.30.1540.10">
    <property type="entry name" value="formyl-coa transferase, domain 3"/>
    <property type="match status" value="1"/>
</dbReference>
<name>A0A1H4IM10_RHOJO</name>
<dbReference type="EMBL" id="FNTL01000002">
    <property type="protein sequence ID" value="SEB35154.1"/>
    <property type="molecule type" value="Genomic_DNA"/>
</dbReference>
<dbReference type="OrthoDB" id="9797653at2"/>
<dbReference type="Proteomes" id="UP000183407">
    <property type="component" value="Unassembled WGS sequence"/>
</dbReference>
<dbReference type="InterPro" id="IPR050483">
    <property type="entry name" value="CoA-transferase_III_domain"/>
</dbReference>
<dbReference type="InterPro" id="IPR003673">
    <property type="entry name" value="CoA-Trfase_fam_III"/>
</dbReference>
<dbReference type="GO" id="GO:0008410">
    <property type="term" value="F:CoA-transferase activity"/>
    <property type="evidence" value="ECO:0007669"/>
    <property type="project" value="TreeGrafter"/>
</dbReference>
<dbReference type="Gene3D" id="3.40.50.10540">
    <property type="entry name" value="Crotonobetainyl-coa:carnitine coa-transferase, domain 1"/>
    <property type="match status" value="1"/>
</dbReference>
<dbReference type="AlphaFoldDB" id="A0A1H4IM10"/>
<dbReference type="PANTHER" id="PTHR48207:SF3">
    <property type="entry name" value="SUCCINATE--HYDROXYMETHYLGLUTARATE COA-TRANSFERASE"/>
    <property type="match status" value="1"/>
</dbReference>
<sequence>MPDPDLPRRSNVGALSGIRVVDLSQIAAGPYATSMLGDFGADVVKVEPPTGDPLRQIDNAFGEGESAYAFSVNRSKRSVRIDVKTPAGREVLDRLLTDADVLVVSMRPASSRRLGLDFPSLKERFPRLVYCSITGYGEDGPLVDRPGMDLLAQARGGTMGTTGEPGRTPVKVAPAIADFLGSYMACNGILLALRARDRDGVGQKVGVNLLDGQVSLLPNLSVAYHKTGIPFRPQGGAQSNIVPYQVFATSDGWVVVACLIQKFWVTLCDALGRRDLNEDPRFTTNTDRVRNRGELVPALESIFAEHPTDYWIEILEAGDVPCSPVNRLEDVFVDPQVVHNGMSLVLMHPRHGEVVTVNNPIHLGSTPAQPWGYPPDAGEHTDEVLTEFGYDEQQIARLRGGGAVV</sequence>
<dbReference type="PANTHER" id="PTHR48207">
    <property type="entry name" value="SUCCINATE--HYDROXYMETHYLGLUTARATE COA-TRANSFERASE"/>
    <property type="match status" value="1"/>
</dbReference>
<evidence type="ECO:0000313" key="2">
    <source>
        <dbReference type="EMBL" id="SEB35154.1"/>
    </source>
</evidence>
<organism evidence="2 3">
    <name type="scientific">Rhodococcus jostii</name>
    <dbReference type="NCBI Taxonomy" id="132919"/>
    <lineage>
        <taxon>Bacteria</taxon>
        <taxon>Bacillati</taxon>
        <taxon>Actinomycetota</taxon>
        <taxon>Actinomycetes</taxon>
        <taxon>Mycobacteriales</taxon>
        <taxon>Nocardiaceae</taxon>
        <taxon>Rhodococcus</taxon>
    </lineage>
</organism>
<dbReference type="InterPro" id="IPR023606">
    <property type="entry name" value="CoA-Trfase_III_dom_1_sf"/>
</dbReference>
<dbReference type="Pfam" id="PF02515">
    <property type="entry name" value="CoA_transf_3"/>
    <property type="match status" value="1"/>
</dbReference>
<dbReference type="SUPFAM" id="SSF89796">
    <property type="entry name" value="CoA-transferase family III (CaiB/BaiF)"/>
    <property type="match status" value="1"/>
</dbReference>
<evidence type="ECO:0000313" key="3">
    <source>
        <dbReference type="Proteomes" id="UP000183407"/>
    </source>
</evidence>
<keyword evidence="1 2" id="KW-0808">Transferase</keyword>
<reference evidence="3" key="1">
    <citation type="submission" date="2016-10" db="EMBL/GenBank/DDBJ databases">
        <authorList>
            <person name="Varghese N."/>
        </authorList>
    </citation>
    <scope>NUCLEOTIDE SEQUENCE [LARGE SCALE GENOMIC DNA]</scope>
    <source>
        <strain evidence="3">DSM 44719</strain>
    </source>
</reference>
<dbReference type="InterPro" id="IPR044855">
    <property type="entry name" value="CoA-Trfase_III_dom3_sf"/>
</dbReference>
<dbReference type="RefSeq" id="WP_073366248.1">
    <property type="nucleotide sequence ID" value="NZ_FNTL01000002.1"/>
</dbReference>